<organism evidence="2 3">
    <name type="scientific">Colletotrichum navitas</name>
    <dbReference type="NCBI Taxonomy" id="681940"/>
    <lineage>
        <taxon>Eukaryota</taxon>
        <taxon>Fungi</taxon>
        <taxon>Dikarya</taxon>
        <taxon>Ascomycota</taxon>
        <taxon>Pezizomycotina</taxon>
        <taxon>Sordariomycetes</taxon>
        <taxon>Hypocreomycetidae</taxon>
        <taxon>Glomerellales</taxon>
        <taxon>Glomerellaceae</taxon>
        <taxon>Colletotrichum</taxon>
        <taxon>Colletotrichum graminicola species complex</taxon>
    </lineage>
</organism>
<evidence type="ECO:0000313" key="2">
    <source>
        <dbReference type="EMBL" id="KAK1595711.1"/>
    </source>
</evidence>
<dbReference type="RefSeq" id="XP_060416688.1">
    <property type="nucleotide sequence ID" value="XM_060557196.1"/>
</dbReference>
<name>A0AAD8Q4D1_9PEZI</name>
<evidence type="ECO:0000256" key="1">
    <source>
        <dbReference type="SAM" id="SignalP"/>
    </source>
</evidence>
<dbReference type="GeneID" id="85441436"/>
<evidence type="ECO:0008006" key="4">
    <source>
        <dbReference type="Google" id="ProtNLM"/>
    </source>
</evidence>
<dbReference type="Proteomes" id="UP001230504">
    <property type="component" value="Unassembled WGS sequence"/>
</dbReference>
<keyword evidence="3" id="KW-1185">Reference proteome</keyword>
<accession>A0AAD8Q4D1</accession>
<reference evidence="2" key="1">
    <citation type="submission" date="2021-06" db="EMBL/GenBank/DDBJ databases">
        <title>Comparative genomics, transcriptomics and evolutionary studies reveal genomic signatures of adaptation to plant cell wall in hemibiotrophic fungi.</title>
        <authorList>
            <consortium name="DOE Joint Genome Institute"/>
            <person name="Baroncelli R."/>
            <person name="Diaz J.F."/>
            <person name="Benocci T."/>
            <person name="Peng M."/>
            <person name="Battaglia E."/>
            <person name="Haridas S."/>
            <person name="Andreopoulos W."/>
            <person name="Labutti K."/>
            <person name="Pangilinan J."/>
            <person name="Floch G.L."/>
            <person name="Makela M.R."/>
            <person name="Henrissat B."/>
            <person name="Grigoriev I.V."/>
            <person name="Crouch J.A."/>
            <person name="De Vries R.P."/>
            <person name="Sukno S.A."/>
            <person name="Thon M.R."/>
        </authorList>
    </citation>
    <scope>NUCLEOTIDE SEQUENCE</scope>
    <source>
        <strain evidence="2">CBS 125086</strain>
    </source>
</reference>
<evidence type="ECO:0000313" key="3">
    <source>
        <dbReference type="Proteomes" id="UP001230504"/>
    </source>
</evidence>
<feature type="chain" id="PRO_5041949261" description="Secreted protein" evidence="1">
    <location>
        <begin position="18"/>
        <end position="89"/>
    </location>
</feature>
<protein>
    <recommendedName>
        <fullName evidence="4">Secreted protein</fullName>
    </recommendedName>
</protein>
<gene>
    <name evidence="2" type="ORF">LY79DRAFT_545806</name>
</gene>
<dbReference type="EMBL" id="JAHLJV010000014">
    <property type="protein sequence ID" value="KAK1595711.1"/>
    <property type="molecule type" value="Genomic_DNA"/>
</dbReference>
<proteinExistence type="predicted"/>
<feature type="signal peptide" evidence="1">
    <location>
        <begin position="1"/>
        <end position="17"/>
    </location>
</feature>
<dbReference type="AlphaFoldDB" id="A0AAD8Q4D1"/>
<keyword evidence="1" id="KW-0732">Signal</keyword>
<comment type="caution">
    <text evidence="2">The sequence shown here is derived from an EMBL/GenBank/DDBJ whole genome shotgun (WGS) entry which is preliminary data.</text>
</comment>
<sequence>MAPTLATLLALTGTSWTAPATLYQRLHVLYSHSIRVITAATAGCCNRVAVYMPPLGPARRSQCLRHRSCLQRCRRWHNYPCLVDTIYSA</sequence>